<evidence type="ECO:0000256" key="1">
    <source>
        <dbReference type="ARBA" id="ARBA00022741"/>
    </source>
</evidence>
<dbReference type="Pfam" id="PF07714">
    <property type="entry name" value="PK_Tyr_Ser-Thr"/>
    <property type="match status" value="1"/>
</dbReference>
<dbReference type="PANTHER" id="PTHR44329:SF298">
    <property type="entry name" value="MIXED LINEAGE KINASE DOMAIN-LIKE PROTEIN"/>
    <property type="match status" value="1"/>
</dbReference>
<keyword evidence="1" id="KW-0547">Nucleotide-binding</keyword>
<evidence type="ECO:0000256" key="3">
    <source>
        <dbReference type="SAM" id="MobiDB-lite"/>
    </source>
</evidence>
<feature type="region of interest" description="Disordered" evidence="3">
    <location>
        <begin position="101"/>
        <end position="123"/>
    </location>
</feature>
<dbReference type="EMBL" id="JABBWD010000005">
    <property type="protein sequence ID" value="KAG1781810.1"/>
    <property type="molecule type" value="Genomic_DNA"/>
</dbReference>
<dbReference type="Gene3D" id="1.10.510.10">
    <property type="entry name" value="Transferase(Phosphotransferase) domain 1"/>
    <property type="match status" value="1"/>
</dbReference>
<reference evidence="5" key="1">
    <citation type="journal article" date="2020" name="New Phytol.">
        <title>Comparative genomics reveals dynamic genome evolution in host specialist ectomycorrhizal fungi.</title>
        <authorList>
            <person name="Lofgren L.A."/>
            <person name="Nguyen N.H."/>
            <person name="Vilgalys R."/>
            <person name="Ruytinx J."/>
            <person name="Liao H.L."/>
            <person name="Branco S."/>
            <person name="Kuo A."/>
            <person name="LaButti K."/>
            <person name="Lipzen A."/>
            <person name="Andreopoulos W."/>
            <person name="Pangilinan J."/>
            <person name="Riley R."/>
            <person name="Hundley H."/>
            <person name="Na H."/>
            <person name="Barry K."/>
            <person name="Grigoriev I.V."/>
            <person name="Stajich J.E."/>
            <person name="Kennedy P.G."/>
        </authorList>
    </citation>
    <scope>NUCLEOTIDE SEQUENCE</scope>
    <source>
        <strain evidence="5">DOB743</strain>
    </source>
</reference>
<keyword evidence="5" id="KW-0418">Kinase</keyword>
<gene>
    <name evidence="5" type="ORF">EV702DRAFT_1073537</name>
</gene>
<dbReference type="GO" id="GO:0004674">
    <property type="term" value="F:protein serine/threonine kinase activity"/>
    <property type="evidence" value="ECO:0007669"/>
    <property type="project" value="TreeGrafter"/>
</dbReference>
<dbReference type="InterPro" id="IPR008266">
    <property type="entry name" value="Tyr_kinase_AS"/>
</dbReference>
<dbReference type="PROSITE" id="PS00109">
    <property type="entry name" value="PROTEIN_KINASE_TYR"/>
    <property type="match status" value="1"/>
</dbReference>
<keyword evidence="2" id="KW-0067">ATP-binding</keyword>
<evidence type="ECO:0000256" key="2">
    <source>
        <dbReference type="ARBA" id="ARBA00022840"/>
    </source>
</evidence>
<dbReference type="PANTHER" id="PTHR44329">
    <property type="entry name" value="SERINE/THREONINE-PROTEIN KINASE TNNI3K-RELATED"/>
    <property type="match status" value="1"/>
</dbReference>
<dbReference type="InterPro" id="IPR011009">
    <property type="entry name" value="Kinase-like_dom_sf"/>
</dbReference>
<evidence type="ECO:0000259" key="4">
    <source>
        <dbReference type="PROSITE" id="PS50011"/>
    </source>
</evidence>
<evidence type="ECO:0000313" key="5">
    <source>
        <dbReference type="EMBL" id="KAG1781810.1"/>
    </source>
</evidence>
<dbReference type="AlphaFoldDB" id="A0A9P7A3K2"/>
<comment type="caution">
    <text evidence="5">The sequence shown here is derived from an EMBL/GenBank/DDBJ whole genome shotgun (WGS) entry which is preliminary data.</text>
</comment>
<keyword evidence="6" id="KW-1185">Reference proteome</keyword>
<feature type="region of interest" description="Disordered" evidence="3">
    <location>
        <begin position="498"/>
        <end position="547"/>
    </location>
</feature>
<proteinExistence type="predicted"/>
<dbReference type="SUPFAM" id="SSF56112">
    <property type="entry name" value="Protein kinase-like (PK-like)"/>
    <property type="match status" value="1"/>
</dbReference>
<evidence type="ECO:0000313" key="6">
    <source>
        <dbReference type="Proteomes" id="UP000714275"/>
    </source>
</evidence>
<dbReference type="GO" id="GO:0005524">
    <property type="term" value="F:ATP binding"/>
    <property type="evidence" value="ECO:0007669"/>
    <property type="project" value="UniProtKB-KW"/>
</dbReference>
<dbReference type="InterPro" id="IPR000719">
    <property type="entry name" value="Prot_kinase_dom"/>
</dbReference>
<protein>
    <submittedName>
        <fullName evidence="5">Kinase-like domain-containing protein</fullName>
    </submittedName>
</protein>
<keyword evidence="5" id="KW-0808">Transferase</keyword>
<dbReference type="InterPro" id="IPR051681">
    <property type="entry name" value="Ser/Thr_Kinases-Pseudokinases"/>
</dbReference>
<sequence>MQRTRVSIHAFPPDTLSSSGTTDCDAQHVCVLYRPAAQRRRHPYITPGRPPAQKIPTLQELMRCIQQTPDASDRFGGNLAYMQVIHTTPTAGRTCIMERSRASKQPWPQSAHPTSRFGAPSMVDRRDPNPVVLDEQPGISTAHQVAFPRPEVAAESQQMDGTLTSGALVSSLVFSTVTPSTQLVPTLLIPDLTGLITRCSQDPVCGGTYGNIYKCIYHGPDGDVEVAVKAIRPQFSSDQVFRRELGIWKRLQHSNILKFMGTTSDFGPSVALVAPWITNGTLTSFLKQNNDTLTLLNRMCLLRDIAAGLDYLHTFRLIEDGHAEFNPVVHGDLTGTNVLVDGDRRACLADFGLSGTLTHLTGMTYLAKLSCHPGAVRWTAPELLSEEEPSVITAQSDIYSFGNIFLQVLTGNVPWPHLTREAAILRKVIFERELHPRPDDSCVADQFWNFMTYCWSIVPSDRPSAAEALQFVDHELSLLRLDGGLVTDTSACNDRCLSPCSSRSDSPPLPSARSGAPSPSHSHPNAYAEHFQGAPPQDRPADSNLWPSRIDPLWQDTLVPGTHHADVLEVC</sequence>
<accession>A0A9P7A3K2</accession>
<dbReference type="Proteomes" id="UP000714275">
    <property type="component" value="Unassembled WGS sequence"/>
</dbReference>
<organism evidence="5 6">
    <name type="scientific">Suillus placidus</name>
    <dbReference type="NCBI Taxonomy" id="48579"/>
    <lineage>
        <taxon>Eukaryota</taxon>
        <taxon>Fungi</taxon>
        <taxon>Dikarya</taxon>
        <taxon>Basidiomycota</taxon>
        <taxon>Agaricomycotina</taxon>
        <taxon>Agaricomycetes</taxon>
        <taxon>Agaricomycetidae</taxon>
        <taxon>Boletales</taxon>
        <taxon>Suillineae</taxon>
        <taxon>Suillaceae</taxon>
        <taxon>Suillus</taxon>
    </lineage>
</organism>
<feature type="domain" description="Protein kinase" evidence="4">
    <location>
        <begin position="198"/>
        <end position="477"/>
    </location>
</feature>
<dbReference type="OrthoDB" id="2674309at2759"/>
<dbReference type="PROSITE" id="PS50011">
    <property type="entry name" value="PROTEIN_KINASE_DOM"/>
    <property type="match status" value="1"/>
</dbReference>
<dbReference type="InterPro" id="IPR001245">
    <property type="entry name" value="Ser-Thr/Tyr_kinase_cat_dom"/>
</dbReference>
<name>A0A9P7A3K2_9AGAM</name>